<feature type="compositionally biased region" description="Acidic residues" evidence="1">
    <location>
        <begin position="75"/>
        <end position="85"/>
    </location>
</feature>
<dbReference type="NCBIfam" id="NF045851">
    <property type="entry name" value="mem_nucl_MnuA"/>
    <property type="match status" value="1"/>
</dbReference>
<keyword evidence="2" id="KW-0732">Signal</keyword>
<keyword evidence="3" id="KW-0255">Endonuclease</keyword>
<feature type="chain" id="PRO_5047294036" evidence="2">
    <location>
        <begin position="31"/>
        <end position="506"/>
    </location>
</feature>
<reference evidence="3 4" key="1">
    <citation type="journal article" date="2020" name="Int. J. Syst. Evol. Microbiol.">
        <title>Ureaplasma miroungigenitalium sp. nov. isolated from northern elephant seals (Mirounga angustirostris) and Ureaplasma zalophigenitalium sp. nov. isolated from California sea lions (Zalophus californianus).</title>
        <authorList>
            <person name="Volokhov D.V."/>
            <person name="Gulland F.M."/>
            <person name="Gao Y."/>
            <person name="Chizhikov V.E."/>
        </authorList>
    </citation>
    <scope>NUCLEOTIDE SEQUENCE [LARGE SCALE GENOMIC DNA]</scope>
    <source>
        <strain evidence="3 4">ES3182-GEN</strain>
    </source>
</reference>
<proteinExistence type="predicted"/>
<organism evidence="3 4">
    <name type="scientific">Ureaplasma miroungigenitalium</name>
    <dbReference type="NCBI Taxonomy" id="1042321"/>
    <lineage>
        <taxon>Bacteria</taxon>
        <taxon>Bacillati</taxon>
        <taxon>Mycoplasmatota</taxon>
        <taxon>Mycoplasmoidales</taxon>
        <taxon>Mycoplasmoidaceae</taxon>
        <taxon>Ureaplasma</taxon>
    </lineage>
</organism>
<sequence>MLKRLKKRLNKKVLLSIGLGLTCALPLTLATSCFLTKKPKEQTNNAQVNNNDINDGDQSNQIDDQDISIENEDEIVDEDEDDSQDESTIITDDQGPMPSLDAAKRLSKNPNYWRIGHWNVLNQGGTNELKNLLLAKTINYLNLDVIALTEINAYNVQDQAVTKIIDSLNTLNPTNPYTYILSDELYSPKFATQKERVAFIYRKNVFDVKQEFYFLKDKKTNTPYELDQVILSANPADHAKQKATKITYSRTPYGITLIDKKRENDFSILAVHLDSPGDSKNKAARKQDYKYAYKNGTKELNEAYHLSTVMRLFDKFDGQNEDLILTGDTNVKGKNFNIAFGALSKSPLNYRSLLSASLKTSLGVSFSKYTSAYDKLFLRTDYQSLNNAEQPIFENAKMFDLWQIGNPIYNIVTDEIRMQVLNEWIIKKPNGKKVKARYTDEQKATLMAKWKQFDDPQIRKTMKKEDRDQVVKFVEFLVRKTTSDHAPVFFDMYIDHDDISKETRRK</sequence>
<keyword evidence="3" id="KW-0378">Hydrolase</keyword>
<feature type="signal peptide" evidence="2">
    <location>
        <begin position="1"/>
        <end position="30"/>
    </location>
</feature>
<dbReference type="SUPFAM" id="SSF56219">
    <property type="entry name" value="DNase I-like"/>
    <property type="match status" value="1"/>
</dbReference>
<gene>
    <name evidence="3" type="ORF">OF376_00120</name>
</gene>
<keyword evidence="3" id="KW-0540">Nuclease</keyword>
<feature type="region of interest" description="Disordered" evidence="1">
    <location>
        <begin position="75"/>
        <end position="98"/>
    </location>
</feature>
<dbReference type="RefSeq" id="WP_263821526.1">
    <property type="nucleotide sequence ID" value="NZ_JAOXHL010000001.1"/>
</dbReference>
<name>A0ABT3BLQ1_9BACT</name>
<dbReference type="PROSITE" id="PS51257">
    <property type="entry name" value="PROKAR_LIPOPROTEIN"/>
    <property type="match status" value="1"/>
</dbReference>
<comment type="caution">
    <text evidence="3">The sequence shown here is derived from an EMBL/GenBank/DDBJ whole genome shotgun (WGS) entry which is preliminary data.</text>
</comment>
<evidence type="ECO:0000256" key="2">
    <source>
        <dbReference type="SAM" id="SignalP"/>
    </source>
</evidence>
<dbReference type="Gene3D" id="3.60.10.10">
    <property type="entry name" value="Endonuclease/exonuclease/phosphatase"/>
    <property type="match status" value="1"/>
</dbReference>
<evidence type="ECO:0000256" key="1">
    <source>
        <dbReference type="SAM" id="MobiDB-lite"/>
    </source>
</evidence>
<dbReference type="GO" id="GO:0004519">
    <property type="term" value="F:endonuclease activity"/>
    <property type="evidence" value="ECO:0007669"/>
    <property type="project" value="UniProtKB-KW"/>
</dbReference>
<accession>A0ABT3BLQ1</accession>
<dbReference type="Proteomes" id="UP001208245">
    <property type="component" value="Unassembled WGS sequence"/>
</dbReference>
<feature type="compositionally biased region" description="Low complexity" evidence="1">
    <location>
        <begin position="45"/>
        <end position="62"/>
    </location>
</feature>
<dbReference type="InterPro" id="IPR036691">
    <property type="entry name" value="Endo/exonu/phosph_ase_sf"/>
</dbReference>
<feature type="region of interest" description="Disordered" evidence="1">
    <location>
        <begin position="45"/>
        <end position="64"/>
    </location>
</feature>
<dbReference type="PANTHER" id="PTHR11371">
    <property type="entry name" value="DEOXYRIBONUCLEASE"/>
    <property type="match status" value="1"/>
</dbReference>
<dbReference type="CDD" id="cd10283">
    <property type="entry name" value="MnuA_DNase1-like"/>
    <property type="match status" value="1"/>
</dbReference>
<protein>
    <submittedName>
        <fullName evidence="3">Endonuclease/exonuclease/phosphatase family protein</fullName>
    </submittedName>
</protein>
<dbReference type="PANTHER" id="PTHR11371:SF31">
    <property type="entry name" value="EXTRACELLULAR NUCLEASE"/>
    <property type="match status" value="1"/>
</dbReference>
<evidence type="ECO:0000313" key="4">
    <source>
        <dbReference type="Proteomes" id="UP001208245"/>
    </source>
</evidence>
<evidence type="ECO:0000313" key="3">
    <source>
        <dbReference type="EMBL" id="MCV3728195.1"/>
    </source>
</evidence>
<dbReference type="EMBL" id="JAOXHL010000001">
    <property type="protein sequence ID" value="MCV3728195.1"/>
    <property type="molecule type" value="Genomic_DNA"/>
</dbReference>
<keyword evidence="4" id="KW-1185">Reference proteome</keyword>